<gene>
    <name evidence="1" type="ordered locus">MTR_5g084630</name>
</gene>
<proteinExistence type="predicted"/>
<reference evidence="2" key="3">
    <citation type="submission" date="2015-04" db="UniProtKB">
        <authorList>
            <consortium name="EnsemblPlants"/>
        </authorList>
    </citation>
    <scope>IDENTIFICATION</scope>
    <source>
        <strain evidence="2">cv. Jemalong A17</strain>
    </source>
</reference>
<dbReference type="PaxDb" id="3880-AES99779"/>
<evidence type="ECO:0000313" key="3">
    <source>
        <dbReference type="Proteomes" id="UP000002051"/>
    </source>
</evidence>
<dbReference type="AlphaFoldDB" id="G7K7E9"/>
<evidence type="ECO:0000313" key="1">
    <source>
        <dbReference type="EMBL" id="AES99779.1"/>
    </source>
</evidence>
<sequence length="67" mass="7708">MKLGNEDDVRTMFSIFGQYNTKGLIELDASLVKSVEEIQKSLIQPRNYEENWALLEELDEEISLADS</sequence>
<reference evidence="1 3" key="2">
    <citation type="journal article" date="2014" name="BMC Genomics">
        <title>An improved genome release (version Mt4.0) for the model legume Medicago truncatula.</title>
        <authorList>
            <person name="Tang H."/>
            <person name="Krishnakumar V."/>
            <person name="Bidwell S."/>
            <person name="Rosen B."/>
            <person name="Chan A."/>
            <person name="Zhou S."/>
            <person name="Gentzbittel L."/>
            <person name="Childs K.L."/>
            <person name="Yandell M."/>
            <person name="Gundlach H."/>
            <person name="Mayer K.F."/>
            <person name="Schwartz D.C."/>
            <person name="Town C.D."/>
        </authorList>
    </citation>
    <scope>GENOME REANNOTATION</scope>
    <source>
        <strain evidence="2 3">cv. Jemalong A17</strain>
    </source>
</reference>
<keyword evidence="3" id="KW-1185">Reference proteome</keyword>
<name>G7K7E9_MEDTR</name>
<accession>G7K7E9</accession>
<evidence type="ECO:0000313" key="2">
    <source>
        <dbReference type="EnsemblPlants" id="AES99779"/>
    </source>
</evidence>
<dbReference type="EnsemblPlants" id="AES99779">
    <property type="protein sequence ID" value="AES99779"/>
    <property type="gene ID" value="MTR_5g084630"/>
</dbReference>
<reference evidence="1 3" key="1">
    <citation type="journal article" date="2011" name="Nature">
        <title>The Medicago genome provides insight into the evolution of rhizobial symbioses.</title>
        <authorList>
            <person name="Young N.D."/>
            <person name="Debelle F."/>
            <person name="Oldroyd G.E."/>
            <person name="Geurts R."/>
            <person name="Cannon S.B."/>
            <person name="Udvardi M.K."/>
            <person name="Benedito V.A."/>
            <person name="Mayer K.F."/>
            <person name="Gouzy J."/>
            <person name="Schoof H."/>
            <person name="Van de Peer Y."/>
            <person name="Proost S."/>
            <person name="Cook D.R."/>
            <person name="Meyers B.C."/>
            <person name="Spannagl M."/>
            <person name="Cheung F."/>
            <person name="De Mita S."/>
            <person name="Krishnakumar V."/>
            <person name="Gundlach H."/>
            <person name="Zhou S."/>
            <person name="Mudge J."/>
            <person name="Bharti A.K."/>
            <person name="Murray J.D."/>
            <person name="Naoumkina M.A."/>
            <person name="Rosen B."/>
            <person name="Silverstein K.A."/>
            <person name="Tang H."/>
            <person name="Rombauts S."/>
            <person name="Zhao P.X."/>
            <person name="Zhou P."/>
            <person name="Barbe V."/>
            <person name="Bardou P."/>
            <person name="Bechner M."/>
            <person name="Bellec A."/>
            <person name="Berger A."/>
            <person name="Berges H."/>
            <person name="Bidwell S."/>
            <person name="Bisseling T."/>
            <person name="Choisne N."/>
            <person name="Couloux A."/>
            <person name="Denny R."/>
            <person name="Deshpande S."/>
            <person name="Dai X."/>
            <person name="Doyle J.J."/>
            <person name="Dudez A.M."/>
            <person name="Farmer A.D."/>
            <person name="Fouteau S."/>
            <person name="Franken C."/>
            <person name="Gibelin C."/>
            <person name="Gish J."/>
            <person name="Goldstein S."/>
            <person name="Gonzalez A.J."/>
            <person name="Green P.J."/>
            <person name="Hallab A."/>
            <person name="Hartog M."/>
            <person name="Hua A."/>
            <person name="Humphray S.J."/>
            <person name="Jeong D.H."/>
            <person name="Jing Y."/>
            <person name="Jocker A."/>
            <person name="Kenton S.M."/>
            <person name="Kim D.J."/>
            <person name="Klee K."/>
            <person name="Lai H."/>
            <person name="Lang C."/>
            <person name="Lin S."/>
            <person name="Macmil S.L."/>
            <person name="Magdelenat G."/>
            <person name="Matthews L."/>
            <person name="McCorrison J."/>
            <person name="Monaghan E.L."/>
            <person name="Mun J.H."/>
            <person name="Najar F.Z."/>
            <person name="Nicholson C."/>
            <person name="Noirot C."/>
            <person name="O'Bleness M."/>
            <person name="Paule C.R."/>
            <person name="Poulain J."/>
            <person name="Prion F."/>
            <person name="Qin B."/>
            <person name="Qu C."/>
            <person name="Retzel E.F."/>
            <person name="Riddle C."/>
            <person name="Sallet E."/>
            <person name="Samain S."/>
            <person name="Samson N."/>
            <person name="Sanders I."/>
            <person name="Saurat O."/>
            <person name="Scarpelli C."/>
            <person name="Schiex T."/>
            <person name="Segurens B."/>
            <person name="Severin A.J."/>
            <person name="Sherrier D.J."/>
            <person name="Shi R."/>
            <person name="Sims S."/>
            <person name="Singer S.R."/>
            <person name="Sinharoy S."/>
            <person name="Sterck L."/>
            <person name="Viollet A."/>
            <person name="Wang B.B."/>
            <person name="Wang K."/>
            <person name="Wang M."/>
            <person name="Wang X."/>
            <person name="Warfsmann J."/>
            <person name="Weissenbach J."/>
            <person name="White D.D."/>
            <person name="White J.D."/>
            <person name="Wiley G.B."/>
            <person name="Wincker P."/>
            <person name="Xing Y."/>
            <person name="Yang L."/>
            <person name="Yao Z."/>
            <person name="Ying F."/>
            <person name="Zhai J."/>
            <person name="Zhou L."/>
            <person name="Zuber A."/>
            <person name="Denarie J."/>
            <person name="Dixon R.A."/>
            <person name="May G.D."/>
            <person name="Schwartz D.C."/>
            <person name="Rogers J."/>
            <person name="Quetier F."/>
            <person name="Town C.D."/>
            <person name="Roe B.A."/>
        </authorList>
    </citation>
    <scope>NUCLEOTIDE SEQUENCE [LARGE SCALE GENOMIC DNA]</scope>
    <source>
        <strain evidence="1">A17</strain>
        <strain evidence="2 3">cv. Jemalong A17</strain>
    </source>
</reference>
<dbReference type="Proteomes" id="UP000002051">
    <property type="component" value="Chromosome 5"/>
</dbReference>
<protein>
    <submittedName>
        <fullName evidence="1 2">Uncharacterized protein</fullName>
    </submittedName>
</protein>
<dbReference type="HOGENOM" id="CLU_199307_0_0_1"/>
<organism evidence="1 3">
    <name type="scientific">Medicago truncatula</name>
    <name type="common">Barrel medic</name>
    <name type="synonym">Medicago tribuloides</name>
    <dbReference type="NCBI Taxonomy" id="3880"/>
    <lineage>
        <taxon>Eukaryota</taxon>
        <taxon>Viridiplantae</taxon>
        <taxon>Streptophyta</taxon>
        <taxon>Embryophyta</taxon>
        <taxon>Tracheophyta</taxon>
        <taxon>Spermatophyta</taxon>
        <taxon>Magnoliopsida</taxon>
        <taxon>eudicotyledons</taxon>
        <taxon>Gunneridae</taxon>
        <taxon>Pentapetalae</taxon>
        <taxon>rosids</taxon>
        <taxon>fabids</taxon>
        <taxon>Fabales</taxon>
        <taxon>Fabaceae</taxon>
        <taxon>Papilionoideae</taxon>
        <taxon>50 kb inversion clade</taxon>
        <taxon>NPAAA clade</taxon>
        <taxon>Hologalegina</taxon>
        <taxon>IRL clade</taxon>
        <taxon>Trifolieae</taxon>
        <taxon>Medicago</taxon>
    </lineage>
</organism>
<dbReference type="EMBL" id="CM001221">
    <property type="protein sequence ID" value="AES99779.1"/>
    <property type="molecule type" value="Genomic_DNA"/>
</dbReference>